<dbReference type="Proteomes" id="UP000249936">
    <property type="component" value="Unassembled WGS sequence"/>
</dbReference>
<dbReference type="Pfam" id="PF02880">
    <property type="entry name" value="PGM_PMM_III"/>
    <property type="match status" value="1"/>
</dbReference>
<protein>
    <submittedName>
        <fullName evidence="2">Phosphoglucosamine mutase</fullName>
        <ecNumber evidence="2">5.4.2.10</ecNumber>
    </submittedName>
</protein>
<dbReference type="AlphaFoldDB" id="A0A2X1PUB7"/>
<dbReference type="EMBL" id="UASK01000018">
    <property type="protein sequence ID" value="SPX43414.1"/>
    <property type="molecule type" value="Genomic_DNA"/>
</dbReference>
<proteinExistence type="predicted"/>
<evidence type="ECO:0000313" key="3">
    <source>
        <dbReference type="Proteomes" id="UP000249936"/>
    </source>
</evidence>
<accession>A0A2X1PUB7</accession>
<reference evidence="2 3" key="1">
    <citation type="submission" date="2018-06" db="EMBL/GenBank/DDBJ databases">
        <authorList>
            <consortium name="Pathogen Informatics"/>
            <person name="Doyle S."/>
        </authorList>
    </citation>
    <scope>NUCLEOTIDE SEQUENCE [LARGE SCALE GENOMIC DNA]</scope>
    <source>
        <strain evidence="2 3">NCTC11872</strain>
    </source>
</reference>
<feature type="domain" description="Alpha-D-phosphohexomutase alpha/beta/alpha" evidence="1">
    <location>
        <begin position="5"/>
        <end position="48"/>
    </location>
</feature>
<sequence length="80" mass="8340">MIGRLGGRNSGHIIIADKNTTGDGIVASLAVLAAMAQHKLSLNELASAVKLFPQVLINVRFAGGENPLESDAVKSVCRRG</sequence>
<organism evidence="2 3">
    <name type="scientific">Haemophilus influenzae</name>
    <dbReference type="NCBI Taxonomy" id="727"/>
    <lineage>
        <taxon>Bacteria</taxon>
        <taxon>Pseudomonadati</taxon>
        <taxon>Pseudomonadota</taxon>
        <taxon>Gammaproteobacteria</taxon>
        <taxon>Pasteurellales</taxon>
        <taxon>Pasteurellaceae</taxon>
        <taxon>Haemophilus</taxon>
    </lineage>
</organism>
<dbReference type="Gene3D" id="3.40.120.10">
    <property type="entry name" value="Alpha-D-Glucose-1,6-Bisphosphate, subunit A, domain 3"/>
    <property type="match status" value="1"/>
</dbReference>
<evidence type="ECO:0000313" key="2">
    <source>
        <dbReference type="EMBL" id="SPX43414.1"/>
    </source>
</evidence>
<dbReference type="InterPro" id="IPR016055">
    <property type="entry name" value="A-D-PHexomutase_a/b/a-I/II/III"/>
</dbReference>
<dbReference type="GO" id="GO:0008966">
    <property type="term" value="F:phosphoglucosamine mutase activity"/>
    <property type="evidence" value="ECO:0007669"/>
    <property type="project" value="UniProtKB-EC"/>
</dbReference>
<keyword evidence="2" id="KW-0413">Isomerase</keyword>
<dbReference type="InterPro" id="IPR005846">
    <property type="entry name" value="A-D-PHexomutase_a/b/a-III"/>
</dbReference>
<evidence type="ECO:0000259" key="1">
    <source>
        <dbReference type="Pfam" id="PF02880"/>
    </source>
</evidence>
<gene>
    <name evidence="2" type="primary">glmM_2</name>
    <name evidence="2" type="ORF">NCTC11872_03080</name>
</gene>
<name>A0A2X1PUB7_HAEIF</name>
<dbReference type="SUPFAM" id="SSF53738">
    <property type="entry name" value="Phosphoglucomutase, first 3 domains"/>
    <property type="match status" value="1"/>
</dbReference>
<dbReference type="GO" id="GO:0005975">
    <property type="term" value="P:carbohydrate metabolic process"/>
    <property type="evidence" value="ECO:0007669"/>
    <property type="project" value="InterPro"/>
</dbReference>
<dbReference type="EC" id="5.4.2.10" evidence="2"/>